<keyword evidence="7" id="KW-0472">Membrane</keyword>
<evidence type="ECO:0000256" key="6">
    <source>
        <dbReference type="ARBA" id="ARBA00022729"/>
    </source>
</evidence>
<dbReference type="PANTHER" id="PTHR47613">
    <property type="entry name" value="SPERM ACROSOME MEMBRANE-ASSOCIATED PROTEIN 4"/>
    <property type="match status" value="1"/>
</dbReference>
<keyword evidence="9" id="KW-0325">Glycoprotein</keyword>
<accession>A0ABM5FIF8</accession>
<keyword evidence="6" id="KW-0732">Signal</keyword>
<evidence type="ECO:0000256" key="2">
    <source>
        <dbReference type="ARBA" id="ARBA00004613"/>
    </source>
</evidence>
<evidence type="ECO:0000259" key="12">
    <source>
        <dbReference type="SMART" id="SM00134"/>
    </source>
</evidence>
<keyword evidence="5" id="KW-0336">GPI-anchor</keyword>
<evidence type="ECO:0000256" key="10">
    <source>
        <dbReference type="ARBA" id="ARBA00023288"/>
    </source>
</evidence>
<evidence type="ECO:0000256" key="9">
    <source>
        <dbReference type="ARBA" id="ARBA00023180"/>
    </source>
</evidence>
<evidence type="ECO:0000256" key="3">
    <source>
        <dbReference type="ARBA" id="ARBA00022475"/>
    </source>
</evidence>
<dbReference type="GeneID" id="110090958"/>
<evidence type="ECO:0000256" key="11">
    <source>
        <dbReference type="ARBA" id="ARBA00029446"/>
    </source>
</evidence>
<dbReference type="PANTHER" id="PTHR47613:SF1">
    <property type="entry name" value="SPERM ACROSOME MEMBRANE-ASSOCIATED PROTEIN 4"/>
    <property type="match status" value="1"/>
</dbReference>
<dbReference type="InterPro" id="IPR016054">
    <property type="entry name" value="LY6_UPA_recep-like"/>
</dbReference>
<proteinExistence type="inferred from homology"/>
<evidence type="ECO:0000256" key="7">
    <source>
        <dbReference type="ARBA" id="ARBA00023136"/>
    </source>
</evidence>
<evidence type="ECO:0000313" key="13">
    <source>
        <dbReference type="Proteomes" id="UP001652642"/>
    </source>
</evidence>
<protein>
    <submittedName>
        <fullName evidence="14">Sperm acrosome membrane-associated protein 4-like isoform X1</fullName>
    </submittedName>
</protein>
<reference evidence="14" key="2">
    <citation type="submission" date="2025-08" db="UniProtKB">
        <authorList>
            <consortium name="RefSeq"/>
        </authorList>
    </citation>
    <scope>IDENTIFICATION</scope>
</reference>
<comment type="subcellular location">
    <subcellularLocation>
        <location evidence="1">Cell membrane</location>
        <topology evidence="1">Lipid-anchor</topology>
        <topology evidence="1">GPI-anchor</topology>
    </subcellularLocation>
    <subcellularLocation>
        <location evidence="2">Secreted</location>
    </subcellularLocation>
</comment>
<keyword evidence="13" id="KW-1185">Reference proteome</keyword>
<dbReference type="SMART" id="SM00134">
    <property type="entry name" value="LU"/>
    <property type="match status" value="1"/>
</dbReference>
<name>A0ABM5FIF8_9SAUR</name>
<evidence type="ECO:0000256" key="1">
    <source>
        <dbReference type="ARBA" id="ARBA00004609"/>
    </source>
</evidence>
<dbReference type="SUPFAM" id="SSF57302">
    <property type="entry name" value="Snake toxin-like"/>
    <property type="match status" value="1"/>
</dbReference>
<keyword evidence="4" id="KW-0964">Secreted</keyword>
<feature type="domain" description="UPAR/Ly6" evidence="12">
    <location>
        <begin position="22"/>
        <end position="112"/>
    </location>
</feature>
<evidence type="ECO:0000256" key="8">
    <source>
        <dbReference type="ARBA" id="ARBA00023157"/>
    </source>
</evidence>
<evidence type="ECO:0000256" key="5">
    <source>
        <dbReference type="ARBA" id="ARBA00022622"/>
    </source>
</evidence>
<dbReference type="Pfam" id="PF00021">
    <property type="entry name" value="UPAR_LY6"/>
    <property type="match status" value="1"/>
</dbReference>
<sequence>MTSSNLEKKLDPWPRCGVRTALQCLKCSFTVFNIPCHTTTVTCEAEQVCATIQGRAAGHSLIMKRNCVDKDKCNKNETASYAGVSYITTYQCCEGDFCNSAATLPSAHFSLSLVLALLGIWFTRFL</sequence>
<dbReference type="InterPro" id="IPR045860">
    <property type="entry name" value="Snake_toxin-like_sf"/>
</dbReference>
<reference evidence="13" key="1">
    <citation type="submission" date="2025-05" db="UniProtKB">
        <authorList>
            <consortium name="RefSeq"/>
        </authorList>
    </citation>
    <scope>NUCLEOTIDE SEQUENCE [LARGE SCALE GENOMIC DNA]</scope>
</reference>
<evidence type="ECO:0000313" key="14">
    <source>
        <dbReference type="RefSeq" id="XP_072845186.1"/>
    </source>
</evidence>
<keyword evidence="8" id="KW-1015">Disulfide bond</keyword>
<keyword evidence="10" id="KW-0449">Lipoprotein</keyword>
<dbReference type="Proteomes" id="UP001652642">
    <property type="component" value="Chromosome 2"/>
</dbReference>
<comment type="similarity">
    <text evidence="11">Belongs to the SPACA4/bouncer family.</text>
</comment>
<organism evidence="13 14">
    <name type="scientific">Pogona vitticeps</name>
    <name type="common">central bearded dragon</name>
    <dbReference type="NCBI Taxonomy" id="103695"/>
    <lineage>
        <taxon>Eukaryota</taxon>
        <taxon>Metazoa</taxon>
        <taxon>Chordata</taxon>
        <taxon>Craniata</taxon>
        <taxon>Vertebrata</taxon>
        <taxon>Euteleostomi</taxon>
        <taxon>Lepidosauria</taxon>
        <taxon>Squamata</taxon>
        <taxon>Bifurcata</taxon>
        <taxon>Unidentata</taxon>
        <taxon>Episquamata</taxon>
        <taxon>Toxicofera</taxon>
        <taxon>Iguania</taxon>
        <taxon>Acrodonta</taxon>
        <taxon>Agamidae</taxon>
        <taxon>Amphibolurinae</taxon>
        <taxon>Pogona</taxon>
    </lineage>
</organism>
<dbReference type="Gene3D" id="2.10.60.10">
    <property type="entry name" value="CD59"/>
    <property type="match status" value="1"/>
</dbReference>
<evidence type="ECO:0000256" key="4">
    <source>
        <dbReference type="ARBA" id="ARBA00022525"/>
    </source>
</evidence>
<gene>
    <name evidence="14" type="primary">LOC110090958</name>
</gene>
<dbReference type="RefSeq" id="XP_072845186.1">
    <property type="nucleotide sequence ID" value="XM_072989085.1"/>
</dbReference>
<dbReference type="InterPro" id="IPR046354">
    <property type="entry name" value="SPACA4/Bouncer"/>
</dbReference>
<keyword evidence="3" id="KW-1003">Cell membrane</keyword>